<name>A0A0M5LXR4_9MICC</name>
<feature type="domain" description="Lipoyl-binding" evidence="8">
    <location>
        <begin position="3"/>
        <end position="78"/>
    </location>
</feature>
<reference evidence="11" key="1">
    <citation type="submission" date="2015-09" db="EMBL/GenBank/DDBJ databases">
        <title>Complete genome of Arthrobacter alpinus strain R3.8.</title>
        <authorList>
            <person name="See-Too W.S."/>
            <person name="Chan K.G."/>
        </authorList>
    </citation>
    <scope>NUCLEOTIDE SEQUENCE [LARGE SCALE GENOMIC DNA]</scope>
    <source>
        <strain evidence="11">R3.8</strain>
    </source>
</reference>
<feature type="compositionally biased region" description="Low complexity" evidence="7">
    <location>
        <begin position="81"/>
        <end position="96"/>
    </location>
</feature>
<dbReference type="SUPFAM" id="SSF52777">
    <property type="entry name" value="CoA-dependent acyltransferases"/>
    <property type="match status" value="1"/>
</dbReference>
<feature type="domain" description="Peripheral subunit-binding (PSBD)" evidence="9">
    <location>
        <begin position="161"/>
        <end position="198"/>
    </location>
</feature>
<comment type="similarity">
    <text evidence="2 6">Belongs to the 2-oxoacid dehydrogenase family.</text>
</comment>
<dbReference type="Pfam" id="PF02817">
    <property type="entry name" value="E3_binding"/>
    <property type="match status" value="1"/>
</dbReference>
<accession>A0A0M5LXR4</accession>
<proteinExistence type="inferred from homology"/>
<evidence type="ECO:0000256" key="1">
    <source>
        <dbReference type="ARBA" id="ARBA00001938"/>
    </source>
</evidence>
<keyword evidence="5 6" id="KW-0012">Acyltransferase</keyword>
<dbReference type="Gene3D" id="4.10.320.10">
    <property type="entry name" value="E3-binding domain"/>
    <property type="match status" value="1"/>
</dbReference>
<dbReference type="InterPro" id="IPR050743">
    <property type="entry name" value="2-oxoacid_DH_E2_comp"/>
</dbReference>
<dbReference type="AlphaFoldDB" id="A0A0M5LXR4"/>
<evidence type="ECO:0000256" key="5">
    <source>
        <dbReference type="ARBA" id="ARBA00023315"/>
    </source>
</evidence>
<dbReference type="InterPro" id="IPR000089">
    <property type="entry name" value="Biotin_lipoyl"/>
</dbReference>
<dbReference type="Gene3D" id="2.40.50.100">
    <property type="match status" value="1"/>
</dbReference>
<evidence type="ECO:0000256" key="7">
    <source>
        <dbReference type="SAM" id="MobiDB-lite"/>
    </source>
</evidence>
<evidence type="ECO:0000259" key="9">
    <source>
        <dbReference type="PROSITE" id="PS51826"/>
    </source>
</evidence>
<dbReference type="PANTHER" id="PTHR43178:SF5">
    <property type="entry name" value="LIPOAMIDE ACYLTRANSFERASE COMPONENT OF BRANCHED-CHAIN ALPHA-KETO ACID DEHYDROGENASE COMPLEX, MITOCHONDRIAL"/>
    <property type="match status" value="1"/>
</dbReference>
<dbReference type="PATRIC" id="fig|656366.3.peg.2935"/>
<dbReference type="Gene3D" id="3.30.559.10">
    <property type="entry name" value="Chloramphenicol acetyltransferase-like domain"/>
    <property type="match status" value="1"/>
</dbReference>
<dbReference type="InterPro" id="IPR011053">
    <property type="entry name" value="Single_hybrid_motif"/>
</dbReference>
<dbReference type="PROSITE" id="PS51826">
    <property type="entry name" value="PSBD"/>
    <property type="match status" value="1"/>
</dbReference>
<evidence type="ECO:0000256" key="6">
    <source>
        <dbReference type="RuleBase" id="RU003423"/>
    </source>
</evidence>
<dbReference type="Pfam" id="PF00364">
    <property type="entry name" value="Biotin_lipoyl"/>
    <property type="match status" value="1"/>
</dbReference>
<dbReference type="PROSITE" id="PS50968">
    <property type="entry name" value="BIOTINYL_LIPOYL"/>
    <property type="match status" value="1"/>
</dbReference>
<evidence type="ECO:0000256" key="2">
    <source>
        <dbReference type="ARBA" id="ARBA00007317"/>
    </source>
</evidence>
<feature type="region of interest" description="Disordered" evidence="7">
    <location>
        <begin position="81"/>
        <end position="158"/>
    </location>
</feature>
<keyword evidence="3 6" id="KW-0808">Transferase</keyword>
<keyword evidence="4 6" id="KW-0450">Lipoyl</keyword>
<dbReference type="RefSeq" id="WP_062007698.1">
    <property type="nucleotide sequence ID" value="NZ_CP012677.1"/>
</dbReference>
<dbReference type="InterPro" id="IPR001078">
    <property type="entry name" value="2-oxoacid_DH_actylTfrase"/>
</dbReference>
<dbReference type="PANTHER" id="PTHR43178">
    <property type="entry name" value="DIHYDROLIPOAMIDE ACETYLTRANSFERASE COMPONENT OF PYRUVATE DEHYDROGENASE COMPLEX"/>
    <property type="match status" value="1"/>
</dbReference>
<evidence type="ECO:0000259" key="8">
    <source>
        <dbReference type="PROSITE" id="PS50968"/>
    </source>
</evidence>
<comment type="cofactor">
    <cofactor evidence="1 6">
        <name>(R)-lipoate</name>
        <dbReference type="ChEBI" id="CHEBI:83088"/>
    </cofactor>
</comment>
<dbReference type="InterPro" id="IPR036625">
    <property type="entry name" value="E3-bd_dom_sf"/>
</dbReference>
<dbReference type="OrthoDB" id="9805770at2"/>
<protein>
    <recommendedName>
        <fullName evidence="6">Dihydrolipoamide acetyltransferase component of pyruvate dehydrogenase complex</fullName>
        <ecNumber evidence="6">2.3.1.-</ecNumber>
    </recommendedName>
</protein>
<keyword evidence="11" id="KW-1185">Reference proteome</keyword>
<dbReference type="Proteomes" id="UP000062833">
    <property type="component" value="Chromosome"/>
</dbReference>
<dbReference type="EMBL" id="CP012677">
    <property type="protein sequence ID" value="ALE93112.1"/>
    <property type="molecule type" value="Genomic_DNA"/>
</dbReference>
<dbReference type="InterPro" id="IPR003016">
    <property type="entry name" value="2-oxoA_DH_lipoyl-BS"/>
</dbReference>
<dbReference type="GO" id="GO:0031405">
    <property type="term" value="F:lipoic acid binding"/>
    <property type="evidence" value="ECO:0007669"/>
    <property type="project" value="TreeGrafter"/>
</dbReference>
<evidence type="ECO:0000313" key="11">
    <source>
        <dbReference type="Proteomes" id="UP000062833"/>
    </source>
</evidence>
<dbReference type="PROSITE" id="PS00189">
    <property type="entry name" value="LIPOYL"/>
    <property type="match status" value="1"/>
</dbReference>
<evidence type="ECO:0000256" key="4">
    <source>
        <dbReference type="ARBA" id="ARBA00022823"/>
    </source>
</evidence>
<dbReference type="InterPro" id="IPR023213">
    <property type="entry name" value="CAT-like_dom_sf"/>
</dbReference>
<dbReference type="CDD" id="cd06849">
    <property type="entry name" value="lipoyl_domain"/>
    <property type="match status" value="1"/>
</dbReference>
<organism evidence="10 11">
    <name type="scientific">Arthrobacter alpinus</name>
    <dbReference type="NCBI Taxonomy" id="656366"/>
    <lineage>
        <taxon>Bacteria</taxon>
        <taxon>Bacillati</taxon>
        <taxon>Actinomycetota</taxon>
        <taxon>Actinomycetes</taxon>
        <taxon>Micrococcales</taxon>
        <taxon>Micrococcaceae</taxon>
        <taxon>Arthrobacter</taxon>
    </lineage>
</organism>
<dbReference type="SUPFAM" id="SSF51230">
    <property type="entry name" value="Single hybrid motif"/>
    <property type="match status" value="1"/>
</dbReference>
<dbReference type="KEGG" id="aaq:AOC05_13610"/>
<dbReference type="SUPFAM" id="SSF47005">
    <property type="entry name" value="Peripheral subunit-binding domain of 2-oxo acid dehydrogenase complex"/>
    <property type="match status" value="1"/>
</dbReference>
<evidence type="ECO:0000256" key="3">
    <source>
        <dbReference type="ARBA" id="ARBA00022679"/>
    </source>
</evidence>
<sequence length="464" mass="47611">MSLQVFLLPDLGEGLVEAELVTWLVGVGDSVHIDQPIAEVETAKSVVEVPSPFEGTVATLHGAEGDTLEVGKPLISVALPGSGAAMPAESASSARPAPRRPPHPGLDDADSAPSTAAESGNVLIGYGTSSHGGPGRTRPPRLHRPQQVTEPPVGRKPAPLVISPLVRKMARDAQLALADIHGSGEGGLILRSDVEAAMVRTPAGPSPALSPALSGSLVAEGAPAAVDPRTGLPVLARTALTGAKKAAAAAFTRSRREIPEATVWVDVDATALLDLRAGLKAGTGTAPSILAFVARFVTAGLARFPQLNTQLVNENGVDTQVSFDGINLGFAAQTDRGLVVPVLRGAQGRSARALGEQISELTARVRAGKASTADLAGGTFTINNYGVFGVDGSAAIINHPEAAMLGIGRIVDKPWVVEGELCVRKVTELTLAFDHRVCDGAVAAGFLRFIADAMENPAGVLAEL</sequence>
<dbReference type="InterPro" id="IPR004167">
    <property type="entry name" value="PSBD"/>
</dbReference>
<dbReference type="GO" id="GO:0016407">
    <property type="term" value="F:acetyltransferase activity"/>
    <property type="evidence" value="ECO:0007669"/>
    <property type="project" value="TreeGrafter"/>
</dbReference>
<evidence type="ECO:0000313" key="10">
    <source>
        <dbReference type="EMBL" id="ALE93112.1"/>
    </source>
</evidence>
<dbReference type="Pfam" id="PF00198">
    <property type="entry name" value="2-oxoacid_dh"/>
    <property type="match status" value="1"/>
</dbReference>
<dbReference type="EC" id="2.3.1.-" evidence="6"/>
<dbReference type="GO" id="GO:0005737">
    <property type="term" value="C:cytoplasm"/>
    <property type="evidence" value="ECO:0007669"/>
    <property type="project" value="TreeGrafter"/>
</dbReference>
<gene>
    <name evidence="10" type="ORF">AOC05_13610</name>
</gene>